<gene>
    <name evidence="1" type="ORF">PQR62_23800</name>
</gene>
<reference evidence="1 2" key="1">
    <citation type="journal article" date="2024" name="Chem. Sci.">
        <title>Discovery of megapolipeptins by genome mining of a Burkholderiales bacteria collection.</title>
        <authorList>
            <person name="Paulo B.S."/>
            <person name="Recchia M.J.J."/>
            <person name="Lee S."/>
            <person name="Fergusson C.H."/>
            <person name="Romanowski S.B."/>
            <person name="Hernandez A."/>
            <person name="Krull N."/>
            <person name="Liu D.Y."/>
            <person name="Cavanagh H."/>
            <person name="Bos A."/>
            <person name="Gray C.A."/>
            <person name="Murphy B.T."/>
            <person name="Linington R.G."/>
            <person name="Eustaquio A.S."/>
        </authorList>
    </citation>
    <scope>NUCLEOTIDE SEQUENCE [LARGE SCALE GENOMIC DNA]</scope>
    <source>
        <strain evidence="1 2">RL21-008-BIB-A</strain>
    </source>
</reference>
<proteinExistence type="predicted"/>
<dbReference type="Proteomes" id="UP001629246">
    <property type="component" value="Unassembled WGS sequence"/>
</dbReference>
<keyword evidence="2" id="KW-1185">Reference proteome</keyword>
<sequence length="115" mass="13220">MLSEHMADGARRRVYRGRKSAARSYPHACTLFEAGRFLLANFVPLHDWREFFTIMAKRTACIWQPSSQQITADAAVEVVVLPSLQLRGGWRSFASERIMKPFAPERKCRLSMECD</sequence>
<protein>
    <submittedName>
        <fullName evidence="1">Uncharacterized protein</fullName>
    </submittedName>
</protein>
<name>A0ABW9AEI1_9BURK</name>
<organism evidence="1 2">
    <name type="scientific">Herbaspirillum lusitanum</name>
    <dbReference type="NCBI Taxonomy" id="213312"/>
    <lineage>
        <taxon>Bacteria</taxon>
        <taxon>Pseudomonadati</taxon>
        <taxon>Pseudomonadota</taxon>
        <taxon>Betaproteobacteria</taxon>
        <taxon>Burkholderiales</taxon>
        <taxon>Oxalobacteraceae</taxon>
        <taxon>Herbaspirillum</taxon>
    </lineage>
</organism>
<evidence type="ECO:0000313" key="1">
    <source>
        <dbReference type="EMBL" id="MFL9927318.1"/>
    </source>
</evidence>
<accession>A0ABW9AEI1</accession>
<dbReference type="EMBL" id="JAQQFM010000014">
    <property type="protein sequence ID" value="MFL9927318.1"/>
    <property type="molecule type" value="Genomic_DNA"/>
</dbReference>
<dbReference type="RefSeq" id="WP_408160561.1">
    <property type="nucleotide sequence ID" value="NZ_JAQQFM010000014.1"/>
</dbReference>
<evidence type="ECO:0000313" key="2">
    <source>
        <dbReference type="Proteomes" id="UP001629246"/>
    </source>
</evidence>
<comment type="caution">
    <text evidence="1">The sequence shown here is derived from an EMBL/GenBank/DDBJ whole genome shotgun (WGS) entry which is preliminary data.</text>
</comment>